<evidence type="ECO:0000256" key="2">
    <source>
        <dbReference type="ARBA" id="ARBA00022475"/>
    </source>
</evidence>
<evidence type="ECO:0000256" key="7">
    <source>
        <dbReference type="ARBA" id="ARBA00022989"/>
    </source>
</evidence>
<dbReference type="PANTHER" id="PTHR33695">
    <property type="entry name" value="LIPOPROTEIN SIGNAL PEPTIDASE"/>
    <property type="match status" value="1"/>
</dbReference>
<keyword evidence="5 9" id="KW-0064">Aspartyl protease</keyword>
<comment type="subcellular location">
    <subcellularLocation>
        <location evidence="9">Cell membrane</location>
        <topology evidence="9">Multi-pass membrane protein</topology>
    </subcellularLocation>
</comment>
<comment type="similarity">
    <text evidence="1 9 11">Belongs to the peptidase A8 family.</text>
</comment>
<dbReference type="RefSeq" id="WP_249318184.1">
    <property type="nucleotide sequence ID" value="NZ_JACRSN010000003.1"/>
</dbReference>
<evidence type="ECO:0000313" key="13">
    <source>
        <dbReference type="Proteomes" id="UP000651482"/>
    </source>
</evidence>
<comment type="catalytic activity">
    <reaction evidence="9 10">
        <text>Release of signal peptides from bacterial membrane prolipoproteins. Hydrolyzes -Xaa-Yaa-Zaa-|-(S,diacylglyceryl)Cys-, in which Xaa is hydrophobic (preferably Leu), and Yaa (Ala or Ser) and Zaa (Gly or Ala) have small, neutral side chains.</text>
        <dbReference type="EC" id="3.4.23.36"/>
    </reaction>
</comment>
<dbReference type="Pfam" id="PF01252">
    <property type="entry name" value="Peptidase_A8"/>
    <property type="match status" value="1"/>
</dbReference>
<evidence type="ECO:0000256" key="8">
    <source>
        <dbReference type="ARBA" id="ARBA00023136"/>
    </source>
</evidence>
<accession>A0A926HQN0</accession>
<dbReference type="GO" id="GO:0006508">
    <property type="term" value="P:proteolysis"/>
    <property type="evidence" value="ECO:0007669"/>
    <property type="project" value="UniProtKB-KW"/>
</dbReference>
<comment type="caution">
    <text evidence="12">The sequence shown here is derived from an EMBL/GenBank/DDBJ whole genome shotgun (WGS) entry which is preliminary data.</text>
</comment>
<evidence type="ECO:0000313" key="12">
    <source>
        <dbReference type="EMBL" id="MBC8532909.1"/>
    </source>
</evidence>
<evidence type="ECO:0000256" key="9">
    <source>
        <dbReference type="HAMAP-Rule" id="MF_00161"/>
    </source>
</evidence>
<evidence type="ECO:0000256" key="11">
    <source>
        <dbReference type="RuleBase" id="RU004181"/>
    </source>
</evidence>
<keyword evidence="3 9" id="KW-0645">Protease</keyword>
<keyword evidence="4 9" id="KW-0812">Transmembrane</keyword>
<evidence type="ECO:0000256" key="3">
    <source>
        <dbReference type="ARBA" id="ARBA00022670"/>
    </source>
</evidence>
<name>A0A926HQN0_9FIRM</name>
<evidence type="ECO:0000256" key="4">
    <source>
        <dbReference type="ARBA" id="ARBA00022692"/>
    </source>
</evidence>
<dbReference type="PANTHER" id="PTHR33695:SF1">
    <property type="entry name" value="LIPOPROTEIN SIGNAL PEPTIDASE"/>
    <property type="match status" value="1"/>
</dbReference>
<keyword evidence="2 9" id="KW-1003">Cell membrane</keyword>
<evidence type="ECO:0000256" key="10">
    <source>
        <dbReference type="RuleBase" id="RU000594"/>
    </source>
</evidence>
<protein>
    <recommendedName>
        <fullName evidence="9">Lipoprotein signal peptidase</fullName>
        <ecNumber evidence="9">3.4.23.36</ecNumber>
    </recommendedName>
    <alternativeName>
        <fullName evidence="9">Prolipoprotein signal peptidase</fullName>
    </alternativeName>
    <alternativeName>
        <fullName evidence="9">Signal peptidase II</fullName>
        <shortName evidence="9">SPase II</shortName>
    </alternativeName>
</protein>
<keyword evidence="7 9" id="KW-1133">Transmembrane helix</keyword>
<feature type="transmembrane region" description="Helical" evidence="9">
    <location>
        <begin position="85"/>
        <end position="103"/>
    </location>
</feature>
<keyword evidence="8 9" id="KW-0472">Membrane</keyword>
<evidence type="ECO:0000256" key="5">
    <source>
        <dbReference type="ARBA" id="ARBA00022750"/>
    </source>
</evidence>
<dbReference type="EC" id="3.4.23.36" evidence="9"/>
<comment type="pathway">
    <text evidence="9">Protein modification; lipoprotein biosynthesis (signal peptide cleavage).</text>
</comment>
<organism evidence="12 13">
    <name type="scientific">Yeguia hominis</name>
    <dbReference type="NCBI Taxonomy" id="2763662"/>
    <lineage>
        <taxon>Bacteria</taxon>
        <taxon>Bacillati</taxon>
        <taxon>Bacillota</taxon>
        <taxon>Clostridia</taxon>
        <taxon>Eubacteriales</taxon>
        <taxon>Yeguiaceae</taxon>
        <taxon>Yeguia</taxon>
    </lineage>
</organism>
<evidence type="ECO:0000256" key="6">
    <source>
        <dbReference type="ARBA" id="ARBA00022801"/>
    </source>
</evidence>
<dbReference type="HAMAP" id="MF_00161">
    <property type="entry name" value="LspA"/>
    <property type="match status" value="1"/>
</dbReference>
<sequence>MPVLFVVLIVLAIGVDQGIKYFAADLLQGGNSVEAIPNFLSFTYVENRGAAFGMMQGMTIALSVVTGICCVLLLWILFRYRSHNFLSRAACILIVAGGIGNLIDRIRLGYVIDFIKISFFPPVFNFADCCVTVGVILAILHVLLLEMQKKKKEPKADEQTDSNLDS</sequence>
<reference evidence="12" key="1">
    <citation type="submission" date="2020-08" db="EMBL/GenBank/DDBJ databases">
        <title>Genome public.</title>
        <authorList>
            <person name="Liu C."/>
            <person name="Sun Q."/>
        </authorList>
    </citation>
    <scope>NUCLEOTIDE SEQUENCE</scope>
    <source>
        <strain evidence="12">NSJ-40</strain>
    </source>
</reference>
<dbReference type="GO" id="GO:0005886">
    <property type="term" value="C:plasma membrane"/>
    <property type="evidence" value="ECO:0007669"/>
    <property type="project" value="UniProtKB-SubCell"/>
</dbReference>
<dbReference type="NCBIfam" id="TIGR00077">
    <property type="entry name" value="lspA"/>
    <property type="match status" value="1"/>
</dbReference>
<comment type="function">
    <text evidence="9 10">This protein specifically catalyzes the removal of signal peptides from prolipoproteins.</text>
</comment>
<dbReference type="GO" id="GO:0004190">
    <property type="term" value="F:aspartic-type endopeptidase activity"/>
    <property type="evidence" value="ECO:0007669"/>
    <property type="project" value="UniProtKB-UniRule"/>
</dbReference>
<proteinExistence type="inferred from homology"/>
<feature type="transmembrane region" description="Helical" evidence="9">
    <location>
        <begin position="58"/>
        <end position="78"/>
    </location>
</feature>
<keyword evidence="6 9" id="KW-0378">Hydrolase</keyword>
<dbReference type="PRINTS" id="PR00781">
    <property type="entry name" value="LIPOSIGPTASE"/>
</dbReference>
<comment type="caution">
    <text evidence="9">Lacks conserved residue(s) required for the propagation of feature annotation.</text>
</comment>
<dbReference type="InterPro" id="IPR001872">
    <property type="entry name" value="Peptidase_A8"/>
</dbReference>
<dbReference type="PROSITE" id="PS00855">
    <property type="entry name" value="SPASE_II"/>
    <property type="match status" value="1"/>
</dbReference>
<dbReference type="Proteomes" id="UP000651482">
    <property type="component" value="Unassembled WGS sequence"/>
</dbReference>
<dbReference type="EMBL" id="JACRSN010000003">
    <property type="protein sequence ID" value="MBC8532909.1"/>
    <property type="molecule type" value="Genomic_DNA"/>
</dbReference>
<gene>
    <name evidence="9 12" type="primary">lspA</name>
    <name evidence="12" type="ORF">IAG03_02610</name>
</gene>
<evidence type="ECO:0000256" key="1">
    <source>
        <dbReference type="ARBA" id="ARBA00006139"/>
    </source>
</evidence>
<feature type="active site" evidence="9">
    <location>
        <position position="113"/>
    </location>
</feature>
<dbReference type="AlphaFoldDB" id="A0A926HQN0"/>
<feature type="active site" evidence="9">
    <location>
        <position position="128"/>
    </location>
</feature>
<keyword evidence="13" id="KW-1185">Reference proteome</keyword>
<feature type="transmembrane region" description="Helical" evidence="9">
    <location>
        <begin position="123"/>
        <end position="145"/>
    </location>
</feature>